<dbReference type="RefSeq" id="XP_053752656.1">
    <property type="nucleotide sequence ID" value="XM_053896681.1"/>
</dbReference>
<keyword evidence="2" id="KW-1185">Reference proteome</keyword>
<reference evidence="3 4" key="1">
    <citation type="submission" date="2025-04" db="UniProtKB">
        <authorList>
            <consortium name="RefSeq"/>
        </authorList>
    </citation>
    <scope>IDENTIFICATION</scope>
    <source>
        <tissue evidence="3 4">Whole blood</tissue>
    </source>
</reference>
<gene>
    <name evidence="3 4" type="primary">LOC109254033</name>
</gene>
<name>A0A9W2V1R9_PANPR</name>
<sequence length="198" mass="21927">MRGPNHDAQGGGVVGGRVQRSGPLQPQGRGREDGRVHAPAGSGTSLRASGPDHCHRRRGECGHQTAREELLLGARPGRLESGMAGSPADLLLPPLMLLLLATPAQFSPEYHYFGEQDEGDTWEQLRQQHQEKEVLDSILGPWGKWRCFCDLGKQERSREVVGTAPGPVFMDRENLVQVRPCRQRDCMSCKPTDCDWRP</sequence>
<feature type="region of interest" description="Disordered" evidence="1">
    <location>
        <begin position="1"/>
        <end position="61"/>
    </location>
</feature>
<evidence type="ECO:0000313" key="4">
    <source>
        <dbReference type="RefSeq" id="XP_053752656.1"/>
    </source>
</evidence>
<accession>A0A9W2V1R9</accession>
<dbReference type="AlphaFoldDB" id="A0A9W2V1R9"/>
<organism evidence="2 4">
    <name type="scientific">Panthera pardus</name>
    <name type="common">Leopard</name>
    <name type="synonym">Felis pardus</name>
    <dbReference type="NCBI Taxonomy" id="9691"/>
    <lineage>
        <taxon>Eukaryota</taxon>
        <taxon>Metazoa</taxon>
        <taxon>Chordata</taxon>
        <taxon>Craniata</taxon>
        <taxon>Vertebrata</taxon>
        <taxon>Euteleostomi</taxon>
        <taxon>Mammalia</taxon>
        <taxon>Eutheria</taxon>
        <taxon>Laurasiatheria</taxon>
        <taxon>Carnivora</taxon>
        <taxon>Feliformia</taxon>
        <taxon>Felidae</taxon>
        <taxon>Pantherinae</taxon>
        <taxon>Panthera</taxon>
    </lineage>
</organism>
<dbReference type="RefSeq" id="XP_053752655.1">
    <property type="nucleotide sequence ID" value="XM_053896680.1"/>
</dbReference>
<dbReference type="Proteomes" id="UP001165780">
    <property type="component" value="Unplaced"/>
</dbReference>
<evidence type="ECO:0000313" key="3">
    <source>
        <dbReference type="RefSeq" id="XP_053752655.1"/>
    </source>
</evidence>
<evidence type="ECO:0000313" key="2">
    <source>
        <dbReference type="Proteomes" id="UP001165780"/>
    </source>
</evidence>
<dbReference type="GeneID" id="109254033"/>
<proteinExistence type="predicted"/>
<evidence type="ECO:0000256" key="1">
    <source>
        <dbReference type="SAM" id="MobiDB-lite"/>
    </source>
</evidence>
<protein>
    <submittedName>
        <fullName evidence="3 4">Thrombospondin type-1 domain-containing protein 8 isoform X2</fullName>
    </submittedName>
</protein>